<keyword evidence="3" id="KW-1185">Reference proteome</keyword>
<evidence type="ECO:0000313" key="2">
    <source>
        <dbReference type="EMBL" id="EDM76112.1"/>
    </source>
</evidence>
<feature type="compositionally biased region" description="Pro residues" evidence="1">
    <location>
        <begin position="675"/>
        <end position="686"/>
    </location>
</feature>
<sequence>MSDGPVELEIPLAGATEDHDARRQVLGMHRGRRWALSVLIVILGWVGLNRGAKWQLERAQERLNACDREWKRQCERAVPRLARVMPRTANESTDLHETFVYAKRRWALREAVAGEFDPEFRDIHAQELLAMSVGYTPGVERYGPPTELLLRYGAIDHAVMHALNRGDAGYFAPDAPIDELRGAVLVQGRRFTIERVMDTRDPTTEEDVDDVLRRAVWRCLYDKAPRGVDMLRRKAEDADSPLDQRRLAIAATACSRRGAAEGLIEDGAPDPVLHGWLLARAAAQGEVDAWWAYVSHPQLSNNRPLLAQALNQPEVDEDALRRWFLDHGSRSYSLDVGRAARGAWSFGGSGPGARDMLYGPKAMLGAATDLVARAEVLKLEAQDPKLAKREPELVDEHLEVSAWMRQEAALMAAEATVELTRRGEYEDAMRGAKFVSEQLPPRLAWLGPGLRLLAASTLDPLLRKPVMVEIAADARALDAPSEAAVAPAVFRPSLREVEIQALALAGQTRAAYERARTLQLELSDVDDELLPEHRKVVQLWIDVLALELGEPIDLEREDGTVSLLRPIDTPSGLPSTNEIFSSTTHPELAMRVLAASSHRDPIHDGVPPAVAPPAAKASDTGDTGGSDESGTGGTDTDSGETDSDSGETDSDSGETDSDSTDASGGDSDTGAEAPAPAPETPAPEPRPWVDMWLDCFISYQLRTPDRTLLRARAETARWAQDEEAEDAWIERERTLLDLAAHLGEDGWLLLELTGV</sequence>
<feature type="compositionally biased region" description="Low complexity" evidence="1">
    <location>
        <begin position="606"/>
        <end position="629"/>
    </location>
</feature>
<gene>
    <name evidence="2" type="ORF">PPSIR1_31293</name>
</gene>
<comment type="caution">
    <text evidence="2">The sequence shown here is derived from an EMBL/GenBank/DDBJ whole genome shotgun (WGS) entry which is preliminary data.</text>
</comment>
<dbReference type="AlphaFoldDB" id="A6GDC1"/>
<feature type="compositionally biased region" description="Low complexity" evidence="1">
    <location>
        <begin position="660"/>
        <end position="674"/>
    </location>
</feature>
<evidence type="ECO:0000313" key="3">
    <source>
        <dbReference type="Proteomes" id="UP000005801"/>
    </source>
</evidence>
<proteinExistence type="predicted"/>
<protein>
    <submittedName>
        <fullName evidence="2">Uncharacterized protein</fullName>
    </submittedName>
</protein>
<dbReference type="RefSeq" id="WP_006974711.1">
    <property type="nucleotide sequence ID" value="NZ_ABCS01000072.1"/>
</dbReference>
<feature type="compositionally biased region" description="Acidic residues" evidence="1">
    <location>
        <begin position="637"/>
        <end position="659"/>
    </location>
</feature>
<dbReference type="Proteomes" id="UP000005801">
    <property type="component" value="Unassembled WGS sequence"/>
</dbReference>
<organism evidence="2 3">
    <name type="scientific">Plesiocystis pacifica SIR-1</name>
    <dbReference type="NCBI Taxonomy" id="391625"/>
    <lineage>
        <taxon>Bacteria</taxon>
        <taxon>Pseudomonadati</taxon>
        <taxon>Myxococcota</taxon>
        <taxon>Polyangia</taxon>
        <taxon>Nannocystales</taxon>
        <taxon>Nannocystaceae</taxon>
        <taxon>Plesiocystis</taxon>
    </lineage>
</organism>
<dbReference type="STRING" id="391625.PPSIR1_31293"/>
<accession>A6GDC1</accession>
<reference evidence="2 3" key="1">
    <citation type="submission" date="2007-06" db="EMBL/GenBank/DDBJ databases">
        <authorList>
            <person name="Shimkets L."/>
            <person name="Ferriera S."/>
            <person name="Johnson J."/>
            <person name="Kravitz S."/>
            <person name="Beeson K."/>
            <person name="Sutton G."/>
            <person name="Rogers Y.-H."/>
            <person name="Friedman R."/>
            <person name="Frazier M."/>
            <person name="Venter J.C."/>
        </authorList>
    </citation>
    <scope>NUCLEOTIDE SEQUENCE [LARGE SCALE GENOMIC DNA]</scope>
    <source>
        <strain evidence="2 3">SIR-1</strain>
    </source>
</reference>
<evidence type="ECO:0000256" key="1">
    <source>
        <dbReference type="SAM" id="MobiDB-lite"/>
    </source>
</evidence>
<name>A6GDC1_9BACT</name>
<dbReference type="EMBL" id="ABCS01000072">
    <property type="protein sequence ID" value="EDM76112.1"/>
    <property type="molecule type" value="Genomic_DNA"/>
</dbReference>
<feature type="region of interest" description="Disordered" evidence="1">
    <location>
        <begin position="599"/>
        <end position="687"/>
    </location>
</feature>